<evidence type="ECO:0000259" key="8">
    <source>
        <dbReference type="PROSITE" id="PS51202"/>
    </source>
</evidence>
<dbReference type="PANTHER" id="PTHR43652">
    <property type="entry name" value="BASIC AMINO ACID ANTIPORTER YFCC-RELATED"/>
    <property type="match status" value="1"/>
</dbReference>
<feature type="transmembrane region" description="Helical" evidence="7">
    <location>
        <begin position="138"/>
        <end position="161"/>
    </location>
</feature>
<feature type="transmembrane region" description="Helical" evidence="7">
    <location>
        <begin position="417"/>
        <end position="434"/>
    </location>
</feature>
<organism evidence="9 10">
    <name type="scientific">Rhizophlyctis rosea</name>
    <dbReference type="NCBI Taxonomy" id="64517"/>
    <lineage>
        <taxon>Eukaryota</taxon>
        <taxon>Fungi</taxon>
        <taxon>Fungi incertae sedis</taxon>
        <taxon>Chytridiomycota</taxon>
        <taxon>Chytridiomycota incertae sedis</taxon>
        <taxon>Chytridiomycetes</taxon>
        <taxon>Rhizophlyctidales</taxon>
        <taxon>Rhizophlyctidaceae</taxon>
        <taxon>Rhizophlyctis</taxon>
    </lineage>
</organism>
<dbReference type="AlphaFoldDB" id="A0AAD5S2A5"/>
<keyword evidence="10" id="KW-1185">Reference proteome</keyword>
<feature type="transmembrane region" description="Helical" evidence="7">
    <location>
        <begin position="472"/>
        <end position="495"/>
    </location>
</feature>
<evidence type="ECO:0000256" key="7">
    <source>
        <dbReference type="SAM" id="Phobius"/>
    </source>
</evidence>
<evidence type="ECO:0000313" key="9">
    <source>
        <dbReference type="EMBL" id="KAJ3033641.1"/>
    </source>
</evidence>
<keyword evidence="6 7" id="KW-0472">Membrane</keyword>
<dbReference type="Proteomes" id="UP001212841">
    <property type="component" value="Unassembled WGS sequence"/>
</dbReference>
<dbReference type="PANTHER" id="PTHR43652:SF2">
    <property type="entry name" value="BASIC AMINO ACID ANTIPORTER YFCC-RELATED"/>
    <property type="match status" value="1"/>
</dbReference>
<proteinExistence type="predicted"/>
<feature type="transmembrane region" description="Helical" evidence="7">
    <location>
        <begin position="440"/>
        <end position="460"/>
    </location>
</feature>
<dbReference type="EMBL" id="JADGJD010002261">
    <property type="protein sequence ID" value="KAJ3033641.1"/>
    <property type="molecule type" value="Genomic_DNA"/>
</dbReference>
<dbReference type="SUPFAM" id="SSF116726">
    <property type="entry name" value="TrkA C-terminal domain-like"/>
    <property type="match status" value="2"/>
</dbReference>
<sequence>MVTLFVSLFFMAFEYFPVDMTMFGTVFIFVFAGIIDLPQATEGFSNEGMLIVMVFFIISAAVRNTGCLEPIRWLLTYTGKKNNPQSTRITLLKLFYPIGLLSCWLENTSIVVMMIPVLQEVANKLKISPSKLMIPLSYAAIFGGTCTLVGTSSNLVAYHLASIGRPDEINSKTFGLFTLGQVGLPAFLAGGLYVVNMGITRMLPNRIPVSDVILNPREYLLTARVTKPKLPSSKVAGVEQRFNPKIGLVGKTIRKSKISSLKELTLVQAERNRQVFTNPDDDYVLQEGDYLYFAGRVESLLELQTISGIEIVPDEDHHIDLRDLKNQNTVYEVVIGPSSKLIDRTITDLKFRSEYDAAIVAVHRDGSRIDAPLASITLQPGDVLLLIASASFLNSSLPDFRTFSMVRKVRTVQPPRSYIRAFLTASFLVVAIIISSFKGVSLLTCGVAAAGAMLLIQALSPREARDSLQWEVLIVVAASFGLGNAMTQSGAADIIAKALLSASAPSGLIGLKITVYVVTVFLNAILSNNAAVAVVYPIVDAACRAKGEPFFPFLLILMMAGSADFSTPIGYQCNLMVYAPGGYKFWDYAVFGAPLQVITGVVTIG</sequence>
<keyword evidence="2" id="KW-0813">Transport</keyword>
<protein>
    <recommendedName>
        <fullName evidence="8">RCK C-terminal domain-containing protein</fullName>
    </recommendedName>
</protein>
<keyword evidence="5 7" id="KW-1133">Transmembrane helix</keyword>
<dbReference type="GO" id="GO:0005886">
    <property type="term" value="C:plasma membrane"/>
    <property type="evidence" value="ECO:0007669"/>
    <property type="project" value="TreeGrafter"/>
</dbReference>
<feature type="domain" description="RCK C-terminal" evidence="8">
    <location>
        <begin position="225"/>
        <end position="309"/>
    </location>
</feature>
<comment type="caution">
    <text evidence="9">The sequence shown here is derived from an EMBL/GenBank/DDBJ whole genome shotgun (WGS) entry which is preliminary data.</text>
</comment>
<feature type="transmembrane region" description="Helical" evidence="7">
    <location>
        <begin position="515"/>
        <end position="538"/>
    </location>
</feature>
<dbReference type="GO" id="GO:0006813">
    <property type="term" value="P:potassium ion transport"/>
    <property type="evidence" value="ECO:0007669"/>
    <property type="project" value="InterPro"/>
</dbReference>
<dbReference type="Gene3D" id="3.30.70.1450">
    <property type="entry name" value="Regulator of K+ conductance, C-terminal domain"/>
    <property type="match status" value="2"/>
</dbReference>
<evidence type="ECO:0000313" key="10">
    <source>
        <dbReference type="Proteomes" id="UP001212841"/>
    </source>
</evidence>
<accession>A0AAD5S2A5</accession>
<feature type="transmembrane region" description="Helical" evidence="7">
    <location>
        <begin position="50"/>
        <end position="74"/>
    </location>
</feature>
<keyword evidence="4" id="KW-0677">Repeat</keyword>
<feature type="transmembrane region" description="Helical" evidence="7">
    <location>
        <begin position="550"/>
        <end position="571"/>
    </location>
</feature>
<reference evidence="9" key="1">
    <citation type="submission" date="2020-05" db="EMBL/GenBank/DDBJ databases">
        <title>Phylogenomic resolution of chytrid fungi.</title>
        <authorList>
            <person name="Stajich J.E."/>
            <person name="Amses K."/>
            <person name="Simmons R."/>
            <person name="Seto K."/>
            <person name="Myers J."/>
            <person name="Bonds A."/>
            <person name="Quandt C.A."/>
            <person name="Barry K."/>
            <person name="Liu P."/>
            <person name="Grigoriev I."/>
            <person name="Longcore J.E."/>
            <person name="James T.Y."/>
        </authorList>
    </citation>
    <scope>NUCLEOTIDE SEQUENCE</scope>
    <source>
        <strain evidence="9">JEL0318</strain>
    </source>
</reference>
<feature type="transmembrane region" description="Helical" evidence="7">
    <location>
        <begin position="20"/>
        <end position="38"/>
    </location>
</feature>
<keyword evidence="3 7" id="KW-0812">Transmembrane</keyword>
<comment type="subcellular location">
    <subcellularLocation>
        <location evidence="1">Membrane</location>
        <topology evidence="1">Multi-pass membrane protein</topology>
    </subcellularLocation>
</comment>
<name>A0AAD5S2A5_9FUNG</name>
<evidence type="ECO:0000256" key="6">
    <source>
        <dbReference type="ARBA" id="ARBA00023136"/>
    </source>
</evidence>
<feature type="transmembrane region" description="Helical" evidence="7">
    <location>
        <begin position="583"/>
        <end position="604"/>
    </location>
</feature>
<dbReference type="InterPro" id="IPR006037">
    <property type="entry name" value="RCK_C"/>
</dbReference>
<evidence type="ECO:0000256" key="1">
    <source>
        <dbReference type="ARBA" id="ARBA00004141"/>
    </source>
</evidence>
<gene>
    <name evidence="9" type="ORF">HK097_004782</name>
</gene>
<dbReference type="InterPro" id="IPR004680">
    <property type="entry name" value="Cit_transptr-like_dom"/>
</dbReference>
<feature type="transmembrane region" description="Helical" evidence="7">
    <location>
        <begin position="173"/>
        <end position="195"/>
    </location>
</feature>
<dbReference type="GO" id="GO:0008324">
    <property type="term" value="F:monoatomic cation transmembrane transporter activity"/>
    <property type="evidence" value="ECO:0007669"/>
    <property type="project" value="InterPro"/>
</dbReference>
<feature type="non-terminal residue" evidence="9">
    <location>
        <position position="1"/>
    </location>
</feature>
<dbReference type="Pfam" id="PF03600">
    <property type="entry name" value="CitMHS"/>
    <property type="match status" value="1"/>
</dbReference>
<feature type="domain" description="RCK C-terminal" evidence="8">
    <location>
        <begin position="316"/>
        <end position="406"/>
    </location>
</feature>
<dbReference type="InterPro" id="IPR036721">
    <property type="entry name" value="RCK_C_sf"/>
</dbReference>
<dbReference type="Pfam" id="PF02080">
    <property type="entry name" value="TrkA_C"/>
    <property type="match status" value="2"/>
</dbReference>
<dbReference type="InterPro" id="IPR051679">
    <property type="entry name" value="DASS-Related_Transporters"/>
</dbReference>
<dbReference type="PROSITE" id="PS51202">
    <property type="entry name" value="RCK_C"/>
    <property type="match status" value="2"/>
</dbReference>
<evidence type="ECO:0000256" key="2">
    <source>
        <dbReference type="ARBA" id="ARBA00022448"/>
    </source>
</evidence>
<evidence type="ECO:0000256" key="5">
    <source>
        <dbReference type="ARBA" id="ARBA00022989"/>
    </source>
</evidence>
<evidence type="ECO:0000256" key="4">
    <source>
        <dbReference type="ARBA" id="ARBA00022737"/>
    </source>
</evidence>
<evidence type="ECO:0000256" key="3">
    <source>
        <dbReference type="ARBA" id="ARBA00022692"/>
    </source>
</evidence>